<sequence>MVEDVLRKGEIAVATLRKPFVLDDRNWRQIAEVLHAPVQCASDPAATTMQMRVGLDAFLRNDEMTNVQAVTMRMDDADLQEAAQEGIPGLVNMNTGVDSLEGIHEKIDCRTPCSTILL</sequence>
<proteinExistence type="predicted"/>
<keyword evidence="2" id="KW-1185">Reference proteome</keyword>
<organism evidence="1 2">
    <name type="scientific">Rhizopogon vesiculosus</name>
    <dbReference type="NCBI Taxonomy" id="180088"/>
    <lineage>
        <taxon>Eukaryota</taxon>
        <taxon>Fungi</taxon>
        <taxon>Dikarya</taxon>
        <taxon>Basidiomycota</taxon>
        <taxon>Agaricomycotina</taxon>
        <taxon>Agaricomycetes</taxon>
        <taxon>Agaricomycetidae</taxon>
        <taxon>Boletales</taxon>
        <taxon>Suillineae</taxon>
        <taxon>Rhizopogonaceae</taxon>
        <taxon>Rhizopogon</taxon>
    </lineage>
</organism>
<dbReference type="EMBL" id="LVVM01001863">
    <property type="protein sequence ID" value="OJA17698.1"/>
    <property type="molecule type" value="Genomic_DNA"/>
</dbReference>
<evidence type="ECO:0000313" key="2">
    <source>
        <dbReference type="Proteomes" id="UP000183567"/>
    </source>
</evidence>
<dbReference type="AlphaFoldDB" id="A0A1J8R7E8"/>
<accession>A0A1J8R7E8</accession>
<comment type="caution">
    <text evidence="1">The sequence shown here is derived from an EMBL/GenBank/DDBJ whole genome shotgun (WGS) entry which is preliminary data.</text>
</comment>
<reference evidence="1 2" key="1">
    <citation type="submission" date="2016-03" db="EMBL/GenBank/DDBJ databases">
        <title>Comparative genomics of the ectomycorrhizal sister species Rhizopogon vinicolor and Rhizopogon vesiculosus (Basidiomycota: Boletales) reveals a divergence of the mating type B locus.</title>
        <authorList>
            <person name="Mujic A.B."/>
            <person name="Kuo A."/>
            <person name="Tritt A."/>
            <person name="Lipzen A."/>
            <person name="Chen C."/>
            <person name="Johnson J."/>
            <person name="Sharma A."/>
            <person name="Barry K."/>
            <person name="Grigoriev I.V."/>
            <person name="Spatafora J.W."/>
        </authorList>
    </citation>
    <scope>NUCLEOTIDE SEQUENCE [LARGE SCALE GENOMIC DNA]</scope>
    <source>
        <strain evidence="1 2">AM-OR11-056</strain>
    </source>
</reference>
<dbReference type="Proteomes" id="UP000183567">
    <property type="component" value="Unassembled WGS sequence"/>
</dbReference>
<gene>
    <name evidence="1" type="ORF">AZE42_06710</name>
</gene>
<protein>
    <submittedName>
        <fullName evidence="1">Uncharacterized protein</fullName>
    </submittedName>
</protein>
<dbReference type="OrthoDB" id="10332314at2759"/>
<evidence type="ECO:0000313" key="1">
    <source>
        <dbReference type="EMBL" id="OJA17698.1"/>
    </source>
</evidence>
<name>A0A1J8R7E8_9AGAM</name>